<reference evidence="2 3" key="1">
    <citation type="submission" date="2018-05" db="EMBL/GenBank/DDBJ databases">
        <title>Micromonospora from Atacama Desert.</title>
        <authorList>
            <person name="Carro L."/>
            <person name="Goodfellow M."/>
            <person name="Klenk H.-P."/>
        </authorList>
    </citation>
    <scope>NUCLEOTIDE SEQUENCE [LARGE SCALE GENOMIC DNA]</scope>
    <source>
        <strain evidence="2 3">LB39</strain>
    </source>
</reference>
<dbReference type="RefSeq" id="WP_124772991.1">
    <property type="nucleotide sequence ID" value="NZ_QGSZ01000201.1"/>
</dbReference>
<keyword evidence="3" id="KW-1185">Reference proteome</keyword>
<evidence type="ECO:0000313" key="3">
    <source>
        <dbReference type="Proteomes" id="UP000282312"/>
    </source>
</evidence>
<sequence length="160" mass="17635">MDIEALLPSPRTPRDYLALATDPRVDVEGLRVLARNPFSFVRLAVASNIRSDASVLTELLMGEFSQWDRNRLLWIVAGHPQAGRVVLLNVLSQVALLLAQRDVRPYAAAIALASRPELTPNEVRRLQNFPGASRRMRRGAERAIARRSGRDAGAASQDSA</sequence>
<comment type="caution">
    <text evidence="2">The sequence shown here is derived from an EMBL/GenBank/DDBJ whole genome shotgun (WGS) entry which is preliminary data.</text>
</comment>
<protein>
    <recommendedName>
        <fullName evidence="4">HEAT repeat domain-containing protein</fullName>
    </recommendedName>
</protein>
<dbReference type="AlphaFoldDB" id="A0A3N9X8P5"/>
<dbReference type="EMBL" id="QGSZ01000201">
    <property type="protein sequence ID" value="RQX02757.1"/>
    <property type="molecule type" value="Genomic_DNA"/>
</dbReference>
<feature type="region of interest" description="Disordered" evidence="1">
    <location>
        <begin position="130"/>
        <end position="160"/>
    </location>
</feature>
<evidence type="ECO:0000256" key="1">
    <source>
        <dbReference type="SAM" id="MobiDB-lite"/>
    </source>
</evidence>
<gene>
    <name evidence="2" type="ORF">DLJ59_14285</name>
</gene>
<proteinExistence type="predicted"/>
<dbReference type="Proteomes" id="UP000282312">
    <property type="component" value="Unassembled WGS sequence"/>
</dbReference>
<organism evidence="2 3">
    <name type="scientific">Micromonospora inaquosa</name>
    <dbReference type="NCBI Taxonomy" id="2203716"/>
    <lineage>
        <taxon>Bacteria</taxon>
        <taxon>Bacillati</taxon>
        <taxon>Actinomycetota</taxon>
        <taxon>Actinomycetes</taxon>
        <taxon>Micromonosporales</taxon>
        <taxon>Micromonosporaceae</taxon>
        <taxon>Micromonospora</taxon>
    </lineage>
</organism>
<feature type="compositionally biased region" description="Basic and acidic residues" evidence="1">
    <location>
        <begin position="138"/>
        <end position="150"/>
    </location>
</feature>
<feature type="compositionally biased region" description="Low complexity" evidence="1">
    <location>
        <begin position="151"/>
        <end position="160"/>
    </location>
</feature>
<dbReference type="OrthoDB" id="3873987at2"/>
<accession>A0A3N9X8P5</accession>
<name>A0A3N9X8P5_9ACTN</name>
<evidence type="ECO:0000313" key="2">
    <source>
        <dbReference type="EMBL" id="RQX02757.1"/>
    </source>
</evidence>
<evidence type="ECO:0008006" key="4">
    <source>
        <dbReference type="Google" id="ProtNLM"/>
    </source>
</evidence>